<dbReference type="GO" id="GO:0089714">
    <property type="term" value="F:UDP-N-acetyl-D-mannosamine dehydrogenase activity"/>
    <property type="evidence" value="ECO:0007669"/>
    <property type="project" value="UniProtKB-EC"/>
</dbReference>
<accession>A0A9E7MBS3</accession>
<sequence length="428" mass="47858">MKERIIEKSAEIAVIGLGYIGLPTAIMFANAGFNVIGYEIRDEVVKKLNSGNSHIVEPDIDELLHRAIKSGRLRATSDKNDIREKDVYLICVQTPLKDDKTPDLSYLENAVRTVAETMKRGSLVIIESTIPPMTTIRMAKLIEEVNGLKAGEDFYMAHAPERVMPGRIFKELVYNSRILGGIDEESAELAEILYRSFVKGQIFKTNSTTSEMVKLMENTFRDVNIALANEFALLAHQYGVDIFKAIELANTHPRVKIHTPGIGVGGHCLPKDPYLLLSSAKEDFGLVKKAREINEDMPLFVKDLLVSALKTINLPPEDAIVTVLGLAYKGDSDDTRNSPALFFIEEIKEEVKDVRTYDPYVKGTHETLEEALRGSDVAVIATDHSLFKNLNWEELGKLMRNRVLIDGRHVVQTPPKSFVFKGIGRGEY</sequence>
<dbReference type="RefSeq" id="WP_251949622.1">
    <property type="nucleotide sequence ID" value="NZ_CP080572.1"/>
</dbReference>
<evidence type="ECO:0000256" key="1">
    <source>
        <dbReference type="ARBA" id="ARBA00006601"/>
    </source>
</evidence>
<dbReference type="InterPro" id="IPR028359">
    <property type="entry name" value="UDP_ManNAc/GlcNAc_DH"/>
</dbReference>
<evidence type="ECO:0000313" key="12">
    <source>
        <dbReference type="Proteomes" id="UP001056425"/>
    </source>
</evidence>
<name>A0A9E7MBS3_9EURY</name>
<evidence type="ECO:0000313" key="11">
    <source>
        <dbReference type="EMBL" id="USH00338.1"/>
    </source>
</evidence>
<dbReference type="InterPro" id="IPR036220">
    <property type="entry name" value="UDP-Glc/GDP-Man_DH_C_sf"/>
</dbReference>
<dbReference type="InterPro" id="IPR014027">
    <property type="entry name" value="UDP-Glc/GDP-Man_DH_C"/>
</dbReference>
<evidence type="ECO:0000256" key="2">
    <source>
        <dbReference type="ARBA" id="ARBA00012935"/>
    </source>
</evidence>
<dbReference type="InterPro" id="IPR014026">
    <property type="entry name" value="UDP-Glc/GDP-Man_DH_dimer"/>
</dbReference>
<dbReference type="InterPro" id="IPR017476">
    <property type="entry name" value="UDP-Glc/GDP-Man"/>
</dbReference>
<dbReference type="SMART" id="SM00984">
    <property type="entry name" value="UDPG_MGDP_dh_C"/>
    <property type="match status" value="1"/>
</dbReference>
<dbReference type="PIRSF" id="PIRSF000124">
    <property type="entry name" value="UDPglc_GDPman_dh"/>
    <property type="match status" value="1"/>
</dbReference>
<dbReference type="GO" id="GO:0000271">
    <property type="term" value="P:polysaccharide biosynthetic process"/>
    <property type="evidence" value="ECO:0007669"/>
    <property type="project" value="InterPro"/>
</dbReference>
<dbReference type="KEGG" id="thei:K1720_02380"/>
<dbReference type="PIRSF" id="PIRSF500136">
    <property type="entry name" value="UDP_ManNAc_DH"/>
    <property type="match status" value="1"/>
</dbReference>
<comment type="similarity">
    <text evidence="1 8">Belongs to the UDP-glucose/GDP-mannose dehydrogenase family.</text>
</comment>
<dbReference type="Pfam" id="PF00984">
    <property type="entry name" value="UDPG_MGDP_dh"/>
    <property type="match status" value="1"/>
</dbReference>
<dbReference type="GO" id="GO:0016628">
    <property type="term" value="F:oxidoreductase activity, acting on the CH-CH group of donors, NAD or NADP as acceptor"/>
    <property type="evidence" value="ECO:0007669"/>
    <property type="project" value="InterPro"/>
</dbReference>
<dbReference type="NCBIfam" id="TIGR03026">
    <property type="entry name" value="NDP-sugDHase"/>
    <property type="match status" value="1"/>
</dbReference>
<keyword evidence="9" id="KW-0472">Membrane</keyword>
<keyword evidence="5" id="KW-0520">NAD</keyword>
<evidence type="ECO:0000256" key="9">
    <source>
        <dbReference type="SAM" id="Phobius"/>
    </source>
</evidence>
<dbReference type="Pfam" id="PF03721">
    <property type="entry name" value="UDPG_MGDP_dh_N"/>
    <property type="match status" value="1"/>
</dbReference>
<protein>
    <recommendedName>
        <fullName evidence="3">UDP-N-acetyl-D-mannosamine dehydrogenase</fullName>
        <ecNumber evidence="2">1.1.1.336</ecNumber>
    </recommendedName>
    <alternativeName>
        <fullName evidence="6">UDP-ManNAc 6-dehydrogenase</fullName>
    </alternativeName>
</protein>
<dbReference type="InterPro" id="IPR036291">
    <property type="entry name" value="NAD(P)-bd_dom_sf"/>
</dbReference>
<reference evidence="11 12" key="1">
    <citation type="submission" date="2021-08" db="EMBL/GenBank/DDBJ databases">
        <title>Thermococcus onnuriiensis IOH2.</title>
        <authorList>
            <person name="Park Y.-J."/>
        </authorList>
    </citation>
    <scope>NUCLEOTIDE SEQUENCE [LARGE SCALE GENOMIC DNA]</scope>
    <source>
        <strain evidence="11 12">IOH2</strain>
    </source>
</reference>
<keyword evidence="4" id="KW-0560">Oxidoreductase</keyword>
<proteinExistence type="inferred from homology"/>
<dbReference type="Pfam" id="PF03720">
    <property type="entry name" value="UDPG_MGDP_dh_C"/>
    <property type="match status" value="1"/>
</dbReference>
<dbReference type="EMBL" id="CP080572">
    <property type="protein sequence ID" value="USH00338.1"/>
    <property type="molecule type" value="Genomic_DNA"/>
</dbReference>
<dbReference type="InterPro" id="IPR053627">
    <property type="entry name" value="UDP-sugar_DH"/>
</dbReference>
<dbReference type="EC" id="1.1.1.336" evidence="2"/>
<comment type="catalytic activity">
    <reaction evidence="7">
        <text>UDP-N-acetyl-alpha-D-mannosamine + 2 NAD(+) + H2O = UDP-N-acetyl-alpha-D-mannosaminouronate + 2 NADH + 3 H(+)</text>
        <dbReference type="Rhea" id="RHEA:25780"/>
        <dbReference type="ChEBI" id="CHEBI:15377"/>
        <dbReference type="ChEBI" id="CHEBI:15378"/>
        <dbReference type="ChEBI" id="CHEBI:57540"/>
        <dbReference type="ChEBI" id="CHEBI:57945"/>
        <dbReference type="ChEBI" id="CHEBI:68623"/>
        <dbReference type="ChEBI" id="CHEBI:70731"/>
        <dbReference type="EC" id="1.1.1.336"/>
    </reaction>
</comment>
<feature type="domain" description="UDP-glucose/GDP-mannose dehydrogenase C-terminal" evidence="10">
    <location>
        <begin position="322"/>
        <end position="413"/>
    </location>
</feature>
<feature type="transmembrane region" description="Helical" evidence="9">
    <location>
        <begin position="12"/>
        <end position="33"/>
    </location>
</feature>
<gene>
    <name evidence="11" type="ORF">K1720_02380</name>
</gene>
<keyword evidence="9" id="KW-1133">Transmembrane helix</keyword>
<dbReference type="GeneID" id="72777154"/>
<keyword evidence="12" id="KW-1185">Reference proteome</keyword>
<dbReference type="Proteomes" id="UP001056425">
    <property type="component" value="Chromosome"/>
</dbReference>
<dbReference type="InterPro" id="IPR008927">
    <property type="entry name" value="6-PGluconate_DH-like_C_sf"/>
</dbReference>
<evidence type="ECO:0000259" key="10">
    <source>
        <dbReference type="SMART" id="SM00984"/>
    </source>
</evidence>
<evidence type="ECO:0000256" key="5">
    <source>
        <dbReference type="ARBA" id="ARBA00023027"/>
    </source>
</evidence>
<evidence type="ECO:0000256" key="6">
    <source>
        <dbReference type="ARBA" id="ARBA00030172"/>
    </source>
</evidence>
<dbReference type="GO" id="GO:0051287">
    <property type="term" value="F:NAD binding"/>
    <property type="evidence" value="ECO:0007669"/>
    <property type="project" value="InterPro"/>
</dbReference>
<keyword evidence="9" id="KW-0812">Transmembrane</keyword>
<dbReference type="PANTHER" id="PTHR43491:SF2">
    <property type="entry name" value="UDP-N-ACETYL-D-MANNOSAMINE DEHYDROGENASE"/>
    <property type="match status" value="1"/>
</dbReference>
<dbReference type="PANTHER" id="PTHR43491">
    <property type="entry name" value="UDP-N-ACETYL-D-MANNOSAMINE DEHYDROGENASE"/>
    <property type="match status" value="1"/>
</dbReference>
<dbReference type="NCBIfam" id="NF040825">
    <property type="entry name" value="UDPMaNacDH_Arch"/>
    <property type="match status" value="1"/>
</dbReference>
<dbReference type="SUPFAM" id="SSF48179">
    <property type="entry name" value="6-phosphogluconate dehydrogenase C-terminal domain-like"/>
    <property type="match status" value="1"/>
</dbReference>
<dbReference type="AlphaFoldDB" id="A0A9E7MBS3"/>
<dbReference type="SUPFAM" id="SSF52413">
    <property type="entry name" value="UDP-glucose/GDP-mannose dehydrogenase C-terminal domain"/>
    <property type="match status" value="1"/>
</dbReference>
<dbReference type="InterPro" id="IPR001732">
    <property type="entry name" value="UDP-Glc/GDP-Man_DH_N"/>
</dbReference>
<organism evidence="11 12">
    <name type="scientific">Thermococcus argininiproducens</name>
    <dbReference type="NCBI Taxonomy" id="2866384"/>
    <lineage>
        <taxon>Archaea</taxon>
        <taxon>Methanobacteriati</taxon>
        <taxon>Methanobacteriota</taxon>
        <taxon>Thermococci</taxon>
        <taxon>Thermococcales</taxon>
        <taxon>Thermococcaceae</taxon>
        <taxon>Thermococcus</taxon>
    </lineage>
</organism>
<evidence type="ECO:0000256" key="8">
    <source>
        <dbReference type="PIRNR" id="PIRNR000124"/>
    </source>
</evidence>
<evidence type="ECO:0000256" key="4">
    <source>
        <dbReference type="ARBA" id="ARBA00023002"/>
    </source>
</evidence>
<evidence type="ECO:0000256" key="3">
    <source>
        <dbReference type="ARBA" id="ARBA00016796"/>
    </source>
</evidence>
<evidence type="ECO:0000256" key="7">
    <source>
        <dbReference type="ARBA" id="ARBA00049130"/>
    </source>
</evidence>
<dbReference type="SUPFAM" id="SSF51735">
    <property type="entry name" value="NAD(P)-binding Rossmann-fold domains"/>
    <property type="match status" value="1"/>
</dbReference>
<dbReference type="Gene3D" id="3.40.50.720">
    <property type="entry name" value="NAD(P)-binding Rossmann-like Domain"/>
    <property type="match status" value="2"/>
</dbReference>